<dbReference type="SUPFAM" id="SSF56784">
    <property type="entry name" value="HAD-like"/>
    <property type="match status" value="1"/>
</dbReference>
<dbReference type="GO" id="GO:0016787">
    <property type="term" value="F:hydrolase activity"/>
    <property type="evidence" value="ECO:0007669"/>
    <property type="project" value="UniProtKB-KW"/>
</dbReference>
<dbReference type="OrthoDB" id="531008at2759"/>
<feature type="domain" description="Sucrose phosphatase-like" evidence="2">
    <location>
        <begin position="1"/>
        <end position="75"/>
    </location>
</feature>
<comment type="caution">
    <text evidence="3">The sequence shown here is derived from an EMBL/GenBank/DDBJ whole genome shotgun (WGS) entry which is preliminary data.</text>
</comment>
<organism evidence="3 4">
    <name type="scientific">Adiantum capillus-veneris</name>
    <name type="common">Maidenhair fern</name>
    <dbReference type="NCBI Taxonomy" id="13818"/>
    <lineage>
        <taxon>Eukaryota</taxon>
        <taxon>Viridiplantae</taxon>
        <taxon>Streptophyta</taxon>
        <taxon>Embryophyta</taxon>
        <taxon>Tracheophyta</taxon>
        <taxon>Polypodiopsida</taxon>
        <taxon>Polypodiidae</taxon>
        <taxon>Polypodiales</taxon>
        <taxon>Pteridineae</taxon>
        <taxon>Pteridaceae</taxon>
        <taxon>Vittarioideae</taxon>
        <taxon>Adiantum</taxon>
    </lineage>
</organism>
<accession>A0A9D4USH6</accession>
<protein>
    <recommendedName>
        <fullName evidence="2">Sucrose phosphatase-like domain-containing protein</fullName>
    </recommendedName>
</protein>
<evidence type="ECO:0000313" key="3">
    <source>
        <dbReference type="EMBL" id="KAI5073070.1"/>
    </source>
</evidence>
<proteinExistence type="predicted"/>
<dbReference type="Gene3D" id="3.40.50.1000">
    <property type="entry name" value="HAD superfamily/HAD-like"/>
    <property type="match status" value="1"/>
</dbReference>
<reference evidence="3" key="1">
    <citation type="submission" date="2021-01" db="EMBL/GenBank/DDBJ databases">
        <title>Adiantum capillus-veneris genome.</title>
        <authorList>
            <person name="Fang Y."/>
            <person name="Liao Q."/>
        </authorList>
    </citation>
    <scope>NUCLEOTIDE SEQUENCE</scope>
    <source>
        <strain evidence="3">H3</strain>
        <tissue evidence="3">Leaf</tissue>
    </source>
</reference>
<evidence type="ECO:0000313" key="4">
    <source>
        <dbReference type="Proteomes" id="UP000886520"/>
    </source>
</evidence>
<feature type="domain" description="Sucrose phosphatase-like" evidence="2">
    <location>
        <begin position="84"/>
        <end position="140"/>
    </location>
</feature>
<dbReference type="PANTHER" id="PTHR46521:SF4">
    <property type="entry name" value="SUCROSE-PHOSPHATASE 2-RELATED"/>
    <property type="match status" value="1"/>
</dbReference>
<name>A0A9D4USH6_ADICA</name>
<dbReference type="AlphaFoldDB" id="A0A9D4USH6"/>
<dbReference type="PANTHER" id="PTHR46521">
    <property type="entry name" value="SUCROSE-PHOSPHATASE 2-RELATED"/>
    <property type="match status" value="1"/>
</dbReference>
<evidence type="ECO:0000259" key="2">
    <source>
        <dbReference type="Pfam" id="PF05116"/>
    </source>
</evidence>
<sequence length="145" mass="15969">MIVFDLDRTIVDHHDDDITSILAVYYPASLLVFSTRRSPTLYTQLKKEKPLLTPNIAIMSVGTEIMYGASMTSHQVESEIGVAWYSEGVDLDNLPEGAGKDQALAYLLRKFKAEGRSPYAVLVCGDSNNDAELFNVPNVDGKSLV</sequence>
<dbReference type="InterPro" id="IPR051518">
    <property type="entry name" value="Sucrose_Phosphatase"/>
</dbReference>
<keyword evidence="1" id="KW-0378">Hydrolase</keyword>
<dbReference type="InterPro" id="IPR023214">
    <property type="entry name" value="HAD_sf"/>
</dbReference>
<dbReference type="Proteomes" id="UP000886520">
    <property type="component" value="Chromosome 11"/>
</dbReference>
<dbReference type="Pfam" id="PF05116">
    <property type="entry name" value="S6PP"/>
    <property type="match status" value="2"/>
</dbReference>
<keyword evidence="4" id="KW-1185">Reference proteome</keyword>
<dbReference type="EMBL" id="JABFUD020000011">
    <property type="protein sequence ID" value="KAI5073070.1"/>
    <property type="molecule type" value="Genomic_DNA"/>
</dbReference>
<dbReference type="InterPro" id="IPR006380">
    <property type="entry name" value="SPP-like_dom"/>
</dbReference>
<gene>
    <name evidence="3" type="ORF">GOP47_0011083</name>
</gene>
<dbReference type="InterPro" id="IPR036412">
    <property type="entry name" value="HAD-like_sf"/>
</dbReference>
<evidence type="ECO:0000256" key="1">
    <source>
        <dbReference type="ARBA" id="ARBA00022801"/>
    </source>
</evidence>